<evidence type="ECO:0000256" key="8">
    <source>
        <dbReference type="ARBA" id="ARBA00023049"/>
    </source>
</evidence>
<evidence type="ECO:0000256" key="5">
    <source>
        <dbReference type="ARBA" id="ARBA00022801"/>
    </source>
</evidence>
<keyword evidence="4" id="KW-0479">Metal-binding</keyword>
<dbReference type="OrthoDB" id="186977at2157"/>
<proteinExistence type="inferred from homology"/>
<gene>
    <name evidence="13" type="ORF">AUR66_14675</name>
</gene>
<evidence type="ECO:0000256" key="10">
    <source>
        <dbReference type="RuleBase" id="RU003983"/>
    </source>
</evidence>
<sequence>MVLIGLVVLAFYLLLSALSALAVVTLWRLRPDPVTTAVVGVSVAVLLGYVSFRFGTVQLLGQLDARDLSPAESPAIHRVLGRLADEMGIDPPDLKLARFSAPNAMALDPLGRDVIVLDTALFRLLDVDEFEALLAHELAHLERKDGLTQSLVASIGQTFVGIGYLFVSPVTFLMTGVALGTAWIRGRPREWHETIPGRIRLGLETFVGVFGFGFTVFIRSQSRKREFAADARAAAVTGNPLALASALRKLERAAQPRWGLSPLWVYGEVEMEDPLSELLSTHPSTDERVERLAAIAEQSATRIEVQ</sequence>
<keyword evidence="7 11" id="KW-1133">Transmembrane helix</keyword>
<dbReference type="EMBL" id="LOPV01000181">
    <property type="protein sequence ID" value="KTG27173.1"/>
    <property type="molecule type" value="Genomic_DNA"/>
</dbReference>
<feature type="transmembrane region" description="Helical" evidence="11">
    <location>
        <begin position="199"/>
        <end position="218"/>
    </location>
</feature>
<evidence type="ECO:0000256" key="4">
    <source>
        <dbReference type="ARBA" id="ARBA00022723"/>
    </source>
</evidence>
<evidence type="ECO:0000313" key="14">
    <source>
        <dbReference type="Proteomes" id="UP000053157"/>
    </source>
</evidence>
<keyword evidence="5 10" id="KW-0378">Hydrolase</keyword>
<evidence type="ECO:0000256" key="3">
    <source>
        <dbReference type="ARBA" id="ARBA00022692"/>
    </source>
</evidence>
<dbReference type="Proteomes" id="UP000053157">
    <property type="component" value="Unassembled WGS sequence"/>
</dbReference>
<evidence type="ECO:0000313" key="13">
    <source>
        <dbReference type="EMBL" id="KTG27173.1"/>
    </source>
</evidence>
<feature type="transmembrane region" description="Helical" evidence="11">
    <location>
        <begin position="32"/>
        <end position="52"/>
    </location>
</feature>
<accession>A0A0W1SLL3</accession>
<evidence type="ECO:0000256" key="1">
    <source>
        <dbReference type="ARBA" id="ARBA00022475"/>
    </source>
</evidence>
<comment type="similarity">
    <text evidence="10">Belongs to the peptidase M48 family.</text>
</comment>
<dbReference type="InterPro" id="IPR050083">
    <property type="entry name" value="HtpX_protease"/>
</dbReference>
<evidence type="ECO:0000256" key="9">
    <source>
        <dbReference type="ARBA" id="ARBA00023136"/>
    </source>
</evidence>
<dbReference type="GO" id="GO:0004222">
    <property type="term" value="F:metalloendopeptidase activity"/>
    <property type="evidence" value="ECO:0007669"/>
    <property type="project" value="InterPro"/>
</dbReference>
<keyword evidence="6 10" id="KW-0862">Zinc</keyword>
<name>A0A0W1SLL3_9EURY</name>
<dbReference type="PANTHER" id="PTHR43221">
    <property type="entry name" value="PROTEASE HTPX"/>
    <property type="match status" value="1"/>
</dbReference>
<keyword evidence="14" id="KW-1185">Reference proteome</keyword>
<feature type="transmembrane region" description="Helical" evidence="11">
    <location>
        <begin position="151"/>
        <end position="179"/>
    </location>
</feature>
<dbReference type="CDD" id="cd07329">
    <property type="entry name" value="M56_like"/>
    <property type="match status" value="1"/>
</dbReference>
<keyword evidence="9 11" id="KW-0472">Membrane</keyword>
<keyword evidence="1" id="KW-1003">Cell membrane</keyword>
<feature type="domain" description="Peptidase M48" evidence="12">
    <location>
        <begin position="71"/>
        <end position="294"/>
    </location>
</feature>
<keyword evidence="3 11" id="KW-0812">Transmembrane</keyword>
<dbReference type="Gene3D" id="3.30.2010.10">
    <property type="entry name" value="Metalloproteases ('zincins'), catalytic domain"/>
    <property type="match status" value="1"/>
</dbReference>
<comment type="cofactor">
    <cofactor evidence="10">
        <name>Zn(2+)</name>
        <dbReference type="ChEBI" id="CHEBI:29105"/>
    </cofactor>
    <text evidence="10">Binds 1 zinc ion per subunit.</text>
</comment>
<dbReference type="RefSeq" id="WP_058572242.1">
    <property type="nucleotide sequence ID" value="NZ_LOPV01000181.1"/>
</dbReference>
<protein>
    <submittedName>
        <fullName evidence="13">Peptidase M48</fullName>
    </submittedName>
</protein>
<dbReference type="Pfam" id="PF01435">
    <property type="entry name" value="Peptidase_M48"/>
    <property type="match status" value="1"/>
</dbReference>
<evidence type="ECO:0000256" key="6">
    <source>
        <dbReference type="ARBA" id="ARBA00022833"/>
    </source>
</evidence>
<evidence type="ECO:0000256" key="7">
    <source>
        <dbReference type="ARBA" id="ARBA00022989"/>
    </source>
</evidence>
<organism evidence="13 14">
    <name type="scientific">Haloferax profundi</name>
    <dbReference type="NCBI Taxonomy" id="1544718"/>
    <lineage>
        <taxon>Archaea</taxon>
        <taxon>Methanobacteriati</taxon>
        <taxon>Methanobacteriota</taxon>
        <taxon>Stenosarchaea group</taxon>
        <taxon>Halobacteria</taxon>
        <taxon>Halobacteriales</taxon>
        <taxon>Haloferacaceae</taxon>
        <taxon>Haloferax</taxon>
    </lineage>
</organism>
<keyword evidence="2 10" id="KW-0645">Protease</keyword>
<dbReference type="AlphaFoldDB" id="A0A0W1SLL3"/>
<evidence type="ECO:0000256" key="2">
    <source>
        <dbReference type="ARBA" id="ARBA00022670"/>
    </source>
</evidence>
<dbReference type="GO" id="GO:0046872">
    <property type="term" value="F:metal ion binding"/>
    <property type="evidence" value="ECO:0007669"/>
    <property type="project" value="UniProtKB-KW"/>
</dbReference>
<evidence type="ECO:0000256" key="11">
    <source>
        <dbReference type="SAM" id="Phobius"/>
    </source>
</evidence>
<reference evidence="13 14" key="1">
    <citation type="submission" date="2015-12" db="EMBL/GenBank/DDBJ databases">
        <title>Haloferax profundi sp. nov. isolated from the Discovery deep brine-seawater interface in the Red Sea.</title>
        <authorList>
            <person name="Zhang G."/>
            <person name="Stingl U."/>
            <person name="Rashid M."/>
        </authorList>
    </citation>
    <scope>NUCLEOTIDE SEQUENCE [LARGE SCALE GENOMIC DNA]</scope>
    <source>
        <strain evidence="13 14">SB29</strain>
    </source>
</reference>
<dbReference type="PANTHER" id="PTHR43221:SF2">
    <property type="entry name" value="PROTEASE HTPX HOMOLOG"/>
    <property type="match status" value="1"/>
</dbReference>
<dbReference type="InterPro" id="IPR001915">
    <property type="entry name" value="Peptidase_M48"/>
</dbReference>
<evidence type="ECO:0000259" key="12">
    <source>
        <dbReference type="Pfam" id="PF01435"/>
    </source>
</evidence>
<dbReference type="GO" id="GO:0006508">
    <property type="term" value="P:proteolysis"/>
    <property type="evidence" value="ECO:0007669"/>
    <property type="project" value="UniProtKB-KW"/>
</dbReference>
<keyword evidence="8 10" id="KW-0482">Metalloprotease</keyword>
<comment type="caution">
    <text evidence="13">The sequence shown here is derived from an EMBL/GenBank/DDBJ whole genome shotgun (WGS) entry which is preliminary data.</text>
</comment>